<dbReference type="AlphaFoldDB" id="A0A495V4I7"/>
<dbReference type="InterPro" id="IPR003594">
    <property type="entry name" value="HATPase_dom"/>
</dbReference>
<dbReference type="InterPro" id="IPR036513">
    <property type="entry name" value="STAS_dom_sf"/>
</dbReference>
<dbReference type="Proteomes" id="UP000274556">
    <property type="component" value="Unassembled WGS sequence"/>
</dbReference>
<sequence length="336" mass="36638">MGDGSTTGGSVSVIQLPRFLTARSCGETIAVCQAIQDEESDVVIDAARLRFVDPFGLTLLGATFQELQGWGQRVVVHRVSADVGSYLQRMDLFRGVDLQGFTPAGQRWDRRDSLVELTCIDDHTAASDAAGRLANALIGAVPGIDLNEEPDDMSGQTEATRLGSPIKYVLSELLENALTHARRAGYKGARVWIAGQYYQRNDLFRLAVTDNGCGFLGTLRDHPDLRRKTHREAILTAMKPRVSCNRDLGIRTDTVNEGVGLTTVLRIARAADGRALIASGDAYHNPATAGGSLPVGTFWQGVSVALELRRIKLETIRIGRLLPTLEDMPRVPIRFE</sequence>
<dbReference type="InterPro" id="IPR036890">
    <property type="entry name" value="HATPase_C_sf"/>
</dbReference>
<evidence type="ECO:0000313" key="3">
    <source>
        <dbReference type="Proteomes" id="UP000274556"/>
    </source>
</evidence>
<dbReference type="RefSeq" id="WP_211334961.1">
    <property type="nucleotide sequence ID" value="NZ_RBXL01000001.1"/>
</dbReference>
<evidence type="ECO:0000313" key="2">
    <source>
        <dbReference type="EMBL" id="RKT43237.1"/>
    </source>
</evidence>
<feature type="domain" description="Histidine kinase/HSP90-like ATPase" evidence="1">
    <location>
        <begin position="166"/>
        <end position="277"/>
    </location>
</feature>
<dbReference type="Pfam" id="PF02518">
    <property type="entry name" value="HATPase_c"/>
    <property type="match status" value="1"/>
</dbReference>
<comment type="caution">
    <text evidence="2">The sequence shown here is derived from an EMBL/GenBank/DDBJ whole genome shotgun (WGS) entry which is preliminary data.</text>
</comment>
<dbReference type="SUPFAM" id="SSF52091">
    <property type="entry name" value="SpoIIaa-like"/>
    <property type="match status" value="1"/>
</dbReference>
<proteinExistence type="predicted"/>
<protein>
    <recommendedName>
        <fullName evidence="1">Histidine kinase/HSP90-like ATPase domain-containing protein</fullName>
    </recommendedName>
</protein>
<dbReference type="EMBL" id="RBXL01000001">
    <property type="protein sequence ID" value="RKT43237.1"/>
    <property type="molecule type" value="Genomic_DNA"/>
</dbReference>
<gene>
    <name evidence="2" type="ORF">BDD21_0559</name>
</gene>
<organism evidence="2 3">
    <name type="scientific">Thiocapsa rosea</name>
    <dbReference type="NCBI Taxonomy" id="69360"/>
    <lineage>
        <taxon>Bacteria</taxon>
        <taxon>Pseudomonadati</taxon>
        <taxon>Pseudomonadota</taxon>
        <taxon>Gammaproteobacteria</taxon>
        <taxon>Chromatiales</taxon>
        <taxon>Chromatiaceae</taxon>
        <taxon>Thiocapsa</taxon>
    </lineage>
</organism>
<dbReference type="SUPFAM" id="SSF55874">
    <property type="entry name" value="ATPase domain of HSP90 chaperone/DNA topoisomerase II/histidine kinase"/>
    <property type="match status" value="1"/>
</dbReference>
<dbReference type="Gene3D" id="3.30.750.24">
    <property type="entry name" value="STAS domain"/>
    <property type="match status" value="1"/>
</dbReference>
<accession>A0A495V4I7</accession>
<dbReference type="Gene3D" id="3.30.565.10">
    <property type="entry name" value="Histidine kinase-like ATPase, C-terminal domain"/>
    <property type="match status" value="1"/>
</dbReference>
<keyword evidence="3" id="KW-1185">Reference proteome</keyword>
<reference evidence="2 3" key="1">
    <citation type="submission" date="2018-10" db="EMBL/GenBank/DDBJ databases">
        <title>Genomic Encyclopedia of Archaeal and Bacterial Type Strains, Phase II (KMG-II): from individual species to whole genera.</title>
        <authorList>
            <person name="Goeker M."/>
        </authorList>
    </citation>
    <scope>NUCLEOTIDE SEQUENCE [LARGE SCALE GENOMIC DNA]</scope>
    <source>
        <strain evidence="2 3">DSM 235</strain>
    </source>
</reference>
<evidence type="ECO:0000259" key="1">
    <source>
        <dbReference type="Pfam" id="PF02518"/>
    </source>
</evidence>
<name>A0A495V4I7_9GAMM</name>